<reference evidence="4" key="1">
    <citation type="journal article" date="2019" name="Int. J. Syst. Evol. Microbiol.">
        <title>The Global Catalogue of Microorganisms (GCM) 10K type strain sequencing project: providing services to taxonomists for standard genome sequencing and annotation.</title>
        <authorList>
            <consortium name="The Broad Institute Genomics Platform"/>
            <consortium name="The Broad Institute Genome Sequencing Center for Infectious Disease"/>
            <person name="Wu L."/>
            <person name="Ma J."/>
        </authorList>
    </citation>
    <scope>NUCLEOTIDE SEQUENCE [LARGE SCALE GENOMIC DNA]</scope>
    <source>
        <strain evidence="4">JCM 30346</strain>
    </source>
</reference>
<dbReference type="InterPro" id="IPR036388">
    <property type="entry name" value="WH-like_DNA-bd_sf"/>
</dbReference>
<dbReference type="SUPFAM" id="SSF52540">
    <property type="entry name" value="P-loop containing nucleoside triphosphate hydrolases"/>
    <property type="match status" value="1"/>
</dbReference>
<dbReference type="InterPro" id="IPR000792">
    <property type="entry name" value="Tscrpt_reg_LuxR_C"/>
</dbReference>
<dbReference type="EMBL" id="JBHSRF010000019">
    <property type="protein sequence ID" value="MFC6082632.1"/>
    <property type="molecule type" value="Genomic_DNA"/>
</dbReference>
<dbReference type="InterPro" id="IPR041664">
    <property type="entry name" value="AAA_16"/>
</dbReference>
<dbReference type="PANTHER" id="PTHR43214:SF42">
    <property type="entry name" value="TRANSCRIPTIONAL REGULATORY PROTEIN DESR"/>
    <property type="match status" value="1"/>
</dbReference>
<evidence type="ECO:0000256" key="1">
    <source>
        <dbReference type="ARBA" id="ARBA00023125"/>
    </source>
</evidence>
<dbReference type="RefSeq" id="WP_380753118.1">
    <property type="nucleotide sequence ID" value="NZ_JBHSRF010000019.1"/>
</dbReference>
<protein>
    <submittedName>
        <fullName evidence="3">LuxR C-terminal-related transcriptional regulator</fullName>
    </submittedName>
</protein>
<dbReference type="PROSITE" id="PS50043">
    <property type="entry name" value="HTH_LUXR_2"/>
    <property type="match status" value="1"/>
</dbReference>
<dbReference type="Pfam" id="PF00196">
    <property type="entry name" value="GerE"/>
    <property type="match status" value="1"/>
</dbReference>
<dbReference type="SMART" id="SM00421">
    <property type="entry name" value="HTH_LUXR"/>
    <property type="match status" value="1"/>
</dbReference>
<dbReference type="Gene3D" id="3.40.50.300">
    <property type="entry name" value="P-loop containing nucleotide triphosphate hydrolases"/>
    <property type="match status" value="1"/>
</dbReference>
<keyword evidence="4" id="KW-1185">Reference proteome</keyword>
<dbReference type="SUPFAM" id="SSF46894">
    <property type="entry name" value="C-terminal effector domain of the bipartite response regulators"/>
    <property type="match status" value="1"/>
</dbReference>
<evidence type="ECO:0000259" key="2">
    <source>
        <dbReference type="PROSITE" id="PS50043"/>
    </source>
</evidence>
<name>A0ABW1NKF9_9ACTN</name>
<keyword evidence="1" id="KW-0238">DNA-binding</keyword>
<proteinExistence type="predicted"/>
<dbReference type="PRINTS" id="PR00038">
    <property type="entry name" value="HTHLUXR"/>
</dbReference>
<organism evidence="3 4">
    <name type="scientific">Sphaerisporangium aureirubrum</name>
    <dbReference type="NCBI Taxonomy" id="1544736"/>
    <lineage>
        <taxon>Bacteria</taxon>
        <taxon>Bacillati</taxon>
        <taxon>Actinomycetota</taxon>
        <taxon>Actinomycetes</taxon>
        <taxon>Streptosporangiales</taxon>
        <taxon>Streptosporangiaceae</taxon>
        <taxon>Sphaerisporangium</taxon>
    </lineage>
</organism>
<feature type="domain" description="HTH luxR-type" evidence="2">
    <location>
        <begin position="813"/>
        <end position="878"/>
    </location>
</feature>
<dbReference type="InterPro" id="IPR016032">
    <property type="entry name" value="Sig_transdc_resp-reg_C-effctor"/>
</dbReference>
<dbReference type="Pfam" id="PF13191">
    <property type="entry name" value="AAA_16"/>
    <property type="match status" value="1"/>
</dbReference>
<dbReference type="Gene3D" id="1.10.10.10">
    <property type="entry name" value="Winged helix-like DNA-binding domain superfamily/Winged helix DNA-binding domain"/>
    <property type="match status" value="1"/>
</dbReference>
<sequence>MGGGWPFVGRERESSAVLAALRGRDEAGVTLAGQAGTGKTELMRHVLGRLARADRGVKVLRTVACAAGTPIPFGAMYRVLPRPPAEPPPMWNPVQHAAETLRASAGGRTLVIGVDDAHLLDDLSVLLLADLARSRAARIVVSVRDGEPAPRTLTALWKERVLRRVDVEPLPDADVEAVLTAALGGQIERATLARLREAARGNPLLLRELVESGQSTGALTERDGVWWWHGRWTASPRLRELIHARVGTLDGDRRRAVELLSFADSLGLAQLTAMTSPAAVEELERSALVRVDRDGERLHVRLGHPLHGDVIRAALPVTRARACQAELAEAVARHGARRREDPLRVALWRLDSGTPATAESLVAAARQAWAGHDLPLTKRLATAAVAAGSREAVPLLGDLLLFSGRPEQAEEFYAAPPPCADRLGLVRLRFLRGLNMVWGLGRAREGIARMAEAVPAVLDSPWRDDLGPTHLVWLAYVGRCGDALRLAGELTAPPPLSEAGETVLLAARSTVAAFTGSTAEACATGRAALARMDAHAAVYPWLRGAPAFGVIYALQFGGELREAEAAARDWNDTMVGNPTAWSYATALSALALGRSARLLGKARSAVRHLKDARRLFGESDAQPLGHIGVAELAHSLALLGDLAAARRLLAEARSGDGEAFALFGFTLDAAEAAVAAAEGDVPRAAALAEEAAGRARRMGAHSWEPPLLHDLARLGEPARALPRLGELAATLEGPLPALYARHTEALAGRDARALDAVAADFAGLGAALLAAEAAAQASAAHRDRGRAGAASRSAWHAARWASACEGARTPALDLTRAPVLTRREYQIALRAAQGETNLQIATALGIAARTVGNHLYNSYDKLGVSGRTELADMFPEARRG</sequence>
<accession>A0ABW1NKF9</accession>
<dbReference type="PROSITE" id="PS00622">
    <property type="entry name" value="HTH_LUXR_1"/>
    <property type="match status" value="1"/>
</dbReference>
<dbReference type="Proteomes" id="UP001596137">
    <property type="component" value="Unassembled WGS sequence"/>
</dbReference>
<evidence type="ECO:0000313" key="3">
    <source>
        <dbReference type="EMBL" id="MFC6082632.1"/>
    </source>
</evidence>
<comment type="caution">
    <text evidence="3">The sequence shown here is derived from an EMBL/GenBank/DDBJ whole genome shotgun (WGS) entry which is preliminary data.</text>
</comment>
<dbReference type="CDD" id="cd06170">
    <property type="entry name" value="LuxR_C_like"/>
    <property type="match status" value="1"/>
</dbReference>
<dbReference type="InterPro" id="IPR039420">
    <property type="entry name" value="WalR-like"/>
</dbReference>
<gene>
    <name evidence="3" type="ORF">ACFP1K_15800</name>
</gene>
<dbReference type="InterPro" id="IPR027417">
    <property type="entry name" value="P-loop_NTPase"/>
</dbReference>
<evidence type="ECO:0000313" key="4">
    <source>
        <dbReference type="Proteomes" id="UP001596137"/>
    </source>
</evidence>
<dbReference type="PANTHER" id="PTHR43214">
    <property type="entry name" value="TWO-COMPONENT RESPONSE REGULATOR"/>
    <property type="match status" value="1"/>
</dbReference>